<dbReference type="Gene3D" id="2.130.10.30">
    <property type="entry name" value="Regulator of chromosome condensation 1/beta-lactamase-inhibitor protein II"/>
    <property type="match status" value="1"/>
</dbReference>
<feature type="repeat" description="RCC1" evidence="1">
    <location>
        <begin position="52"/>
        <end position="102"/>
    </location>
</feature>
<evidence type="ECO:0000313" key="4">
    <source>
        <dbReference type="EMBL" id="BES97864.1"/>
    </source>
</evidence>
<dbReference type="SUPFAM" id="SSF54695">
    <property type="entry name" value="POZ domain"/>
    <property type="match status" value="1"/>
</dbReference>
<dbReference type="PROSITE" id="PS50012">
    <property type="entry name" value="RCC1_3"/>
    <property type="match status" value="2"/>
</dbReference>
<feature type="transmembrane region" description="Helical" evidence="2">
    <location>
        <begin position="135"/>
        <end position="161"/>
    </location>
</feature>
<dbReference type="InterPro" id="IPR000210">
    <property type="entry name" value="BTB/POZ_dom"/>
</dbReference>
<keyword evidence="2" id="KW-1133">Transmembrane helix</keyword>
<organism evidence="4 5">
    <name type="scientific">Nesidiocoris tenuis</name>
    <dbReference type="NCBI Taxonomy" id="355587"/>
    <lineage>
        <taxon>Eukaryota</taxon>
        <taxon>Metazoa</taxon>
        <taxon>Ecdysozoa</taxon>
        <taxon>Arthropoda</taxon>
        <taxon>Hexapoda</taxon>
        <taxon>Insecta</taxon>
        <taxon>Pterygota</taxon>
        <taxon>Neoptera</taxon>
        <taxon>Paraneoptera</taxon>
        <taxon>Hemiptera</taxon>
        <taxon>Heteroptera</taxon>
        <taxon>Panheteroptera</taxon>
        <taxon>Cimicomorpha</taxon>
        <taxon>Miridae</taxon>
        <taxon>Dicyphina</taxon>
        <taxon>Nesidiocoris</taxon>
    </lineage>
</organism>
<dbReference type="PANTHER" id="PTHR24413">
    <property type="entry name" value="SPECKLE-TYPE POZ PROTEIN"/>
    <property type="match status" value="1"/>
</dbReference>
<feature type="repeat" description="RCC1" evidence="1">
    <location>
        <begin position="103"/>
        <end position="153"/>
    </location>
</feature>
<sequence length="572" mass="64547">MKWKTSSLQKHWGIFRHVPNAILDGVRLFHVFPVFDGYMTSSLSAILVTEESEVYAIGRNRCMALGTAANPVFQPVNIPELNGLHIEALDTGILHGLALTDNGAVYEWGLDLDKDYSPESPATTRPRHVSWMKTYTILQIACGSFFNLALTSINTICYWGYYDTTQRPMRRLVSLAGEESIKSMTSGLFVSAIIGESGKVYTWTGPKRECWNCSPVLSSPQTTIKIEDVPLGRRMTKKERPLEPRAIKLPVTPEHGKPIKVVFTMRSMYILFDSGHTYVTGYVMKSFRLNSEPDSDLSPSPEVTDRTFGDQFLKIAMSGYPIDIAGCRWTSTLAVDTMNPVQVIVFTDDSRIGSVKNLIEAFTDDPTPQIRSSHLTDSNFEDIHVPTRLKVYKDLFNSERLSDIKFLLADKSIIFAHKCILIAYSNHFAKMLEDGRWKESESDTIDVSHYNPSAYKAYLYFLYNGSLMENLHVVELLEVYHLADEYLECALKKISLYNISKSVIESSTVAELYDWATCNDLKDFADKCVSYGATHLQDVLKSDGFTQLSAERREMFVKELFTQGRPPSSVAS</sequence>
<keyword evidence="5" id="KW-1185">Reference proteome</keyword>
<dbReference type="Pfam" id="PF00651">
    <property type="entry name" value="BTB"/>
    <property type="match status" value="1"/>
</dbReference>
<evidence type="ECO:0000313" key="5">
    <source>
        <dbReference type="Proteomes" id="UP001307889"/>
    </source>
</evidence>
<dbReference type="PROSITE" id="PS50097">
    <property type="entry name" value="BTB"/>
    <property type="match status" value="1"/>
</dbReference>
<dbReference type="InterPro" id="IPR011333">
    <property type="entry name" value="SKP1/BTB/POZ_sf"/>
</dbReference>
<name>A0ABN7B225_9HEMI</name>
<keyword evidence="2" id="KW-0812">Transmembrane</keyword>
<dbReference type="EMBL" id="AP028916">
    <property type="protein sequence ID" value="BES97864.1"/>
    <property type="molecule type" value="Genomic_DNA"/>
</dbReference>
<dbReference type="Gene3D" id="3.30.710.10">
    <property type="entry name" value="Potassium Channel Kv1.1, Chain A"/>
    <property type="match status" value="1"/>
</dbReference>
<dbReference type="SMART" id="SM00225">
    <property type="entry name" value="BTB"/>
    <property type="match status" value="1"/>
</dbReference>
<evidence type="ECO:0000259" key="3">
    <source>
        <dbReference type="PROSITE" id="PS50097"/>
    </source>
</evidence>
<evidence type="ECO:0000256" key="2">
    <source>
        <dbReference type="SAM" id="Phobius"/>
    </source>
</evidence>
<reference evidence="4 5" key="1">
    <citation type="submission" date="2023-09" db="EMBL/GenBank/DDBJ databases">
        <title>Nesidiocoris tenuis whole genome shotgun sequence.</title>
        <authorList>
            <person name="Shibata T."/>
            <person name="Shimoda M."/>
            <person name="Kobayashi T."/>
            <person name="Uehara T."/>
        </authorList>
    </citation>
    <scope>NUCLEOTIDE SEQUENCE [LARGE SCALE GENOMIC DNA]</scope>
    <source>
        <strain evidence="4 5">Japan</strain>
    </source>
</reference>
<proteinExistence type="predicted"/>
<gene>
    <name evidence="4" type="ORF">NTJ_10678</name>
</gene>
<dbReference type="InterPro" id="IPR009091">
    <property type="entry name" value="RCC1/BLIP-II"/>
</dbReference>
<protein>
    <recommendedName>
        <fullName evidence="3">BTB domain-containing protein</fullName>
    </recommendedName>
</protein>
<feature type="domain" description="BTB" evidence="3">
    <location>
        <begin position="402"/>
        <end position="471"/>
    </location>
</feature>
<accession>A0ABN7B225</accession>
<keyword evidence="2" id="KW-0472">Membrane</keyword>
<evidence type="ECO:0000256" key="1">
    <source>
        <dbReference type="PROSITE-ProRule" id="PRU00235"/>
    </source>
</evidence>
<dbReference type="SUPFAM" id="SSF50985">
    <property type="entry name" value="RCC1/BLIP-II"/>
    <property type="match status" value="1"/>
</dbReference>
<dbReference type="InterPro" id="IPR000408">
    <property type="entry name" value="Reg_chr_condens"/>
</dbReference>
<dbReference type="Proteomes" id="UP001307889">
    <property type="component" value="Chromosome 8"/>
</dbReference>